<dbReference type="EnsemblMetazoa" id="ENSAATROPT010871">
    <property type="protein sequence ID" value="ENSAATROPP009808"/>
    <property type="gene ID" value="ENSAATROPG008838"/>
</dbReference>
<dbReference type="SUPFAM" id="SSF53098">
    <property type="entry name" value="Ribonuclease H-like"/>
    <property type="match status" value="1"/>
</dbReference>
<accession>A0AAG5DGK1</accession>
<dbReference type="Gene3D" id="3.30.420.10">
    <property type="entry name" value="Ribonuclease H-like superfamily/Ribonuclease H"/>
    <property type="match status" value="1"/>
</dbReference>
<dbReference type="InterPro" id="IPR052144">
    <property type="entry name" value="piRNA_biogenesis_EXD1"/>
</dbReference>
<dbReference type="GO" id="GO:0034587">
    <property type="term" value="P:piRNA processing"/>
    <property type="evidence" value="ECO:0007669"/>
    <property type="project" value="TreeGrafter"/>
</dbReference>
<dbReference type="GO" id="GO:1990923">
    <property type="term" value="C:PET complex"/>
    <property type="evidence" value="ECO:0007669"/>
    <property type="project" value="TreeGrafter"/>
</dbReference>
<reference evidence="1" key="2">
    <citation type="submission" date="2024-04" db="UniProtKB">
        <authorList>
            <consortium name="EnsemblMetazoa"/>
        </authorList>
    </citation>
    <scope>IDENTIFICATION</scope>
    <source>
        <strain evidence="1">EBRO</strain>
    </source>
</reference>
<sequence length="321" mass="37006">MNNTDLEVGQTLLLELEEECVVGELRNLSSGRTFIQLSKVRDLATNLQRGIQYYYSSEVRKIQILKQPTEPSYSRLSNSASDGSAQTQSRAVLTTKQLSFHYLDAALEKIQKCVFIQQTDAKYYDAIKYLQNQREFGVFMERIEDGRHSKSPSLLSFVTFRWIFIFDIKWMKITKDVGAFLSGDSHRRVIHNGRILKDVLQHCYGIVLGRCFDIMVAFIANSKAEGKIVDDPVINSEYSIQHCVEKYLKLPAKFFSVDVDFDERPLKNEGKLEAAKKVAFLLDMQNHIVHEIMFERFYGSCKMYADSLAQHVKRNNQNEAL</sequence>
<dbReference type="EnsemblMetazoa" id="ENSAATROPT005155">
    <property type="protein sequence ID" value="ENSAATROPP004832"/>
    <property type="gene ID" value="ENSAATROPG004123"/>
</dbReference>
<evidence type="ECO:0000313" key="2">
    <source>
        <dbReference type="Proteomes" id="UP000075880"/>
    </source>
</evidence>
<keyword evidence="2" id="KW-1185">Reference proteome</keyword>
<evidence type="ECO:0008006" key="3">
    <source>
        <dbReference type="Google" id="ProtNLM"/>
    </source>
</evidence>
<dbReference type="Proteomes" id="UP000075880">
    <property type="component" value="Unassembled WGS sequence"/>
</dbReference>
<dbReference type="PANTHER" id="PTHR46628">
    <property type="entry name" value="PIRNA BIOGENESIS PROTEIN EXD1"/>
    <property type="match status" value="1"/>
</dbReference>
<dbReference type="GO" id="GO:0003676">
    <property type="term" value="F:nucleic acid binding"/>
    <property type="evidence" value="ECO:0007669"/>
    <property type="project" value="InterPro"/>
</dbReference>
<reference evidence="2" key="1">
    <citation type="submission" date="2021-09" db="EMBL/GenBank/DDBJ databases">
        <authorList>
            <consortium name="Infravec"/>
            <person name="Campbell I L."/>
            <person name="Maslen G."/>
            <person name="Yates A."/>
        </authorList>
    </citation>
    <scope>NUCLEOTIDE SEQUENCE [LARGE SCALE GENOMIC DNA]</scope>
    <source>
        <strain evidence="2">Infravec2 EBRE</strain>
    </source>
</reference>
<dbReference type="PANTHER" id="PTHR46628:SF1">
    <property type="entry name" value="PIRNA BIOGENESIS PROTEIN EXD1"/>
    <property type="match status" value="1"/>
</dbReference>
<organism evidence="1 2">
    <name type="scientific">Anopheles atroparvus</name>
    <name type="common">European mosquito</name>
    <dbReference type="NCBI Taxonomy" id="41427"/>
    <lineage>
        <taxon>Eukaryota</taxon>
        <taxon>Metazoa</taxon>
        <taxon>Ecdysozoa</taxon>
        <taxon>Arthropoda</taxon>
        <taxon>Hexapoda</taxon>
        <taxon>Insecta</taxon>
        <taxon>Pterygota</taxon>
        <taxon>Neoptera</taxon>
        <taxon>Endopterygota</taxon>
        <taxon>Diptera</taxon>
        <taxon>Nematocera</taxon>
        <taxon>Culicoidea</taxon>
        <taxon>Culicidae</taxon>
        <taxon>Anophelinae</taxon>
        <taxon>Anopheles</taxon>
    </lineage>
</organism>
<protein>
    <recommendedName>
        <fullName evidence="3">3'-5' exonuclease domain-containing protein</fullName>
    </recommendedName>
</protein>
<dbReference type="InterPro" id="IPR036397">
    <property type="entry name" value="RNaseH_sf"/>
</dbReference>
<evidence type="ECO:0000313" key="1">
    <source>
        <dbReference type="EnsemblMetazoa" id="ENSAATROPP009808"/>
    </source>
</evidence>
<dbReference type="InterPro" id="IPR012337">
    <property type="entry name" value="RNaseH-like_sf"/>
</dbReference>
<dbReference type="AlphaFoldDB" id="A0AAG5DGK1"/>
<proteinExistence type="predicted"/>
<name>A0AAG5DGK1_ANOAO</name>